<evidence type="ECO:0000313" key="3">
    <source>
        <dbReference type="Proteomes" id="UP000827986"/>
    </source>
</evidence>
<evidence type="ECO:0000313" key="2">
    <source>
        <dbReference type="EMBL" id="KAH1174371.1"/>
    </source>
</evidence>
<keyword evidence="3" id="KW-1185">Reference proteome</keyword>
<dbReference type="AlphaFoldDB" id="A0A9D3X7K3"/>
<dbReference type="PROSITE" id="PS51257">
    <property type="entry name" value="PROKAR_LIPOPROTEIN"/>
    <property type="match status" value="1"/>
</dbReference>
<proteinExistence type="predicted"/>
<protein>
    <submittedName>
        <fullName evidence="2">Uncharacterized protein</fullName>
    </submittedName>
</protein>
<feature type="region of interest" description="Disordered" evidence="1">
    <location>
        <begin position="20"/>
        <end position="121"/>
    </location>
</feature>
<accession>A0A9D3X7K3</accession>
<evidence type="ECO:0000256" key="1">
    <source>
        <dbReference type="SAM" id="MobiDB-lite"/>
    </source>
</evidence>
<sequence>MDCPTQKEPRVRAAQVATALRTGAGSSSQAAGGSCSLDGTFGGHRSPHRSAPAQPSPAPSLRQCHAGSVTSSPTRLPMHHAPAGRAALPPSDQYTPVLPAVPDGTQQLPGFLPLLYSPPQG</sequence>
<comment type="caution">
    <text evidence="2">The sequence shown here is derived from an EMBL/GenBank/DDBJ whole genome shotgun (WGS) entry which is preliminary data.</text>
</comment>
<gene>
    <name evidence="2" type="ORF">KIL84_002515</name>
</gene>
<dbReference type="EMBL" id="JAHDVG010000480">
    <property type="protein sequence ID" value="KAH1174371.1"/>
    <property type="molecule type" value="Genomic_DNA"/>
</dbReference>
<name>A0A9D3X7K3_9SAUR</name>
<organism evidence="2 3">
    <name type="scientific">Mauremys mutica</name>
    <name type="common">yellowpond turtle</name>
    <dbReference type="NCBI Taxonomy" id="74926"/>
    <lineage>
        <taxon>Eukaryota</taxon>
        <taxon>Metazoa</taxon>
        <taxon>Chordata</taxon>
        <taxon>Craniata</taxon>
        <taxon>Vertebrata</taxon>
        <taxon>Euteleostomi</taxon>
        <taxon>Archelosauria</taxon>
        <taxon>Testudinata</taxon>
        <taxon>Testudines</taxon>
        <taxon>Cryptodira</taxon>
        <taxon>Durocryptodira</taxon>
        <taxon>Testudinoidea</taxon>
        <taxon>Geoemydidae</taxon>
        <taxon>Geoemydinae</taxon>
        <taxon>Mauremys</taxon>
    </lineage>
</organism>
<feature type="compositionally biased region" description="Low complexity" evidence="1">
    <location>
        <begin position="23"/>
        <end position="34"/>
    </location>
</feature>
<reference evidence="2" key="1">
    <citation type="submission" date="2021-09" db="EMBL/GenBank/DDBJ databases">
        <title>The genome of Mauremys mutica provides insights into the evolution of semi-aquatic lifestyle.</title>
        <authorList>
            <person name="Gong S."/>
            <person name="Gao Y."/>
        </authorList>
    </citation>
    <scope>NUCLEOTIDE SEQUENCE</scope>
    <source>
        <strain evidence="2">MM-2020</strain>
        <tissue evidence="2">Muscle</tissue>
    </source>
</reference>
<dbReference type="Proteomes" id="UP000827986">
    <property type="component" value="Unassembled WGS sequence"/>
</dbReference>